<feature type="compositionally biased region" description="Low complexity" evidence="2">
    <location>
        <begin position="307"/>
        <end position="317"/>
    </location>
</feature>
<protein>
    <submittedName>
        <fullName evidence="3">Uncharacterized protein</fullName>
    </submittedName>
</protein>
<dbReference type="EMBL" id="BLJY01000008">
    <property type="protein sequence ID" value="GFF18380.1"/>
    <property type="molecule type" value="Genomic_DNA"/>
</dbReference>
<accession>A0A5M3Z9Z1</accession>
<dbReference type="OrthoDB" id="5372734at2759"/>
<evidence type="ECO:0000313" key="3">
    <source>
        <dbReference type="EMBL" id="GFF18380.1"/>
    </source>
</evidence>
<dbReference type="Proteomes" id="UP000452235">
    <property type="component" value="Unassembled WGS sequence"/>
</dbReference>
<feature type="region of interest" description="Disordered" evidence="2">
    <location>
        <begin position="253"/>
        <end position="344"/>
    </location>
</feature>
<reference evidence="3 4" key="1">
    <citation type="submission" date="2020-01" db="EMBL/GenBank/DDBJ databases">
        <title>Aspergillus terreus IFO 6365 whole genome shotgun sequence.</title>
        <authorList>
            <person name="Kanamasa S."/>
            <person name="Takahashi H."/>
        </authorList>
    </citation>
    <scope>NUCLEOTIDE SEQUENCE [LARGE SCALE GENOMIC DNA]</scope>
    <source>
        <strain evidence="3 4">IFO 6365</strain>
    </source>
</reference>
<feature type="coiled-coil region" evidence="1">
    <location>
        <begin position="81"/>
        <end position="108"/>
    </location>
</feature>
<organism evidence="3 4">
    <name type="scientific">Aspergillus terreus</name>
    <dbReference type="NCBI Taxonomy" id="33178"/>
    <lineage>
        <taxon>Eukaryota</taxon>
        <taxon>Fungi</taxon>
        <taxon>Dikarya</taxon>
        <taxon>Ascomycota</taxon>
        <taxon>Pezizomycotina</taxon>
        <taxon>Eurotiomycetes</taxon>
        <taxon>Eurotiomycetidae</taxon>
        <taxon>Eurotiales</taxon>
        <taxon>Aspergillaceae</taxon>
        <taxon>Aspergillus</taxon>
        <taxon>Aspergillus subgen. Circumdati</taxon>
    </lineage>
</organism>
<proteinExistence type="predicted"/>
<sequence length="344" mass="38279">MSDDEFYEEYDDEYFWIEEPDPTVADDLAATATYDALFFDDPSLDVEDFYSDWDELSDDYYDEDSTAARRQRVMAKWPNKRRRADADAEQLELEAERANRVLSTAICTKFHPGTDLSSFRSVVWKDDADESRTALHKPGDGEKVALLKNWREVFRSAHPATTERLRMRKLAAIKADVVDGVHVPRASRGRKRKAEEHGSDVVSEVSAVDGLDGGDAASAEQVASPVHAYRVVKSPEDLPVNSKMAEHEYPIEGHETYDDPMGALEHSSEVSPSKRRTRANGTAAASPARGRKRKASVSEGQPEAKQSKSSAKTASASRSKRSTSKNVEASEGPPAVRRSTRNRK</sequence>
<keyword evidence="4" id="KW-1185">Reference proteome</keyword>
<evidence type="ECO:0000256" key="1">
    <source>
        <dbReference type="SAM" id="Coils"/>
    </source>
</evidence>
<evidence type="ECO:0000313" key="4">
    <source>
        <dbReference type="Proteomes" id="UP000452235"/>
    </source>
</evidence>
<evidence type="ECO:0000256" key="2">
    <source>
        <dbReference type="SAM" id="MobiDB-lite"/>
    </source>
</evidence>
<gene>
    <name evidence="3" type="ORF">ATEIFO6365_0008032400</name>
</gene>
<keyword evidence="1" id="KW-0175">Coiled coil</keyword>
<dbReference type="AlphaFoldDB" id="A0A5M3Z9Z1"/>
<name>A0A5M3Z9Z1_ASPTE</name>
<comment type="caution">
    <text evidence="3">The sequence shown here is derived from an EMBL/GenBank/DDBJ whole genome shotgun (WGS) entry which is preliminary data.</text>
</comment>